<evidence type="ECO:0000313" key="2">
    <source>
        <dbReference type="Proteomes" id="UP001177003"/>
    </source>
</evidence>
<name>A0AA35VZ39_LACSI</name>
<dbReference type="Proteomes" id="UP001177003">
    <property type="component" value="Chromosome 2"/>
</dbReference>
<evidence type="ECO:0000313" key="1">
    <source>
        <dbReference type="EMBL" id="CAI9271587.1"/>
    </source>
</evidence>
<keyword evidence="2" id="KW-1185">Reference proteome</keyword>
<gene>
    <name evidence="1" type="ORF">LSALG_LOCUS11853</name>
</gene>
<dbReference type="EMBL" id="OX465078">
    <property type="protein sequence ID" value="CAI9271587.1"/>
    <property type="molecule type" value="Genomic_DNA"/>
</dbReference>
<accession>A0AA35VZ39</accession>
<reference evidence="1" key="1">
    <citation type="submission" date="2023-04" db="EMBL/GenBank/DDBJ databases">
        <authorList>
            <person name="Vijverberg K."/>
            <person name="Xiong W."/>
            <person name="Schranz E."/>
        </authorList>
    </citation>
    <scope>NUCLEOTIDE SEQUENCE</scope>
</reference>
<protein>
    <submittedName>
        <fullName evidence="1">Uncharacterized protein</fullName>
    </submittedName>
</protein>
<sequence>MVSNQSCLSLGDGWKTNKHHVHKASIDTVHASSRSESHSFYITNFPDYIIHSDIWRACSWLGKVCDNLCEVWFGYYKLFASTHRIQKKATSPYMEPPKVVKKRENIPVSYANVVQGGNSEFSSFIKDEIAIVLESRNFVIDNKKLACLAKARDFNTLPNLGMLYHDEGFDV</sequence>
<organism evidence="1 2">
    <name type="scientific">Lactuca saligna</name>
    <name type="common">Willowleaf lettuce</name>
    <dbReference type="NCBI Taxonomy" id="75948"/>
    <lineage>
        <taxon>Eukaryota</taxon>
        <taxon>Viridiplantae</taxon>
        <taxon>Streptophyta</taxon>
        <taxon>Embryophyta</taxon>
        <taxon>Tracheophyta</taxon>
        <taxon>Spermatophyta</taxon>
        <taxon>Magnoliopsida</taxon>
        <taxon>eudicotyledons</taxon>
        <taxon>Gunneridae</taxon>
        <taxon>Pentapetalae</taxon>
        <taxon>asterids</taxon>
        <taxon>campanulids</taxon>
        <taxon>Asterales</taxon>
        <taxon>Asteraceae</taxon>
        <taxon>Cichorioideae</taxon>
        <taxon>Cichorieae</taxon>
        <taxon>Lactucinae</taxon>
        <taxon>Lactuca</taxon>
    </lineage>
</organism>
<dbReference type="AlphaFoldDB" id="A0AA35VZ39"/>
<proteinExistence type="predicted"/>